<feature type="region of interest" description="Disordered" evidence="1">
    <location>
        <begin position="1"/>
        <end position="41"/>
    </location>
</feature>
<gene>
    <name evidence="2" type="ORF">SAMN04489793_0418</name>
</gene>
<name>A0A1H4L0U3_TSUTY</name>
<organism evidence="2 3">
    <name type="scientific">Tsukamurella tyrosinosolvens</name>
    <dbReference type="NCBI Taxonomy" id="57704"/>
    <lineage>
        <taxon>Bacteria</taxon>
        <taxon>Bacillati</taxon>
        <taxon>Actinomycetota</taxon>
        <taxon>Actinomycetes</taxon>
        <taxon>Mycobacteriales</taxon>
        <taxon>Tsukamurellaceae</taxon>
        <taxon>Tsukamurella</taxon>
    </lineage>
</organism>
<evidence type="ECO:0000313" key="2">
    <source>
        <dbReference type="EMBL" id="SEB64390.1"/>
    </source>
</evidence>
<dbReference type="Proteomes" id="UP000182241">
    <property type="component" value="Unassembled WGS sequence"/>
</dbReference>
<proteinExistence type="predicted"/>
<evidence type="ECO:0000313" key="3">
    <source>
        <dbReference type="Proteomes" id="UP000182241"/>
    </source>
</evidence>
<protein>
    <submittedName>
        <fullName evidence="2">Uncharacterized protein</fullName>
    </submittedName>
</protein>
<sequence>MPRGSRAPSNTRAPVPPERRHSPHPSTATTPPKPAMPDETACPTCVIGTWPAASRAAQAASAVGVQESGMRASHMVAAPRTNTPTSATRASFGIGRAARWASAAATTKAVPASRSVARKNWAFGCPTDPVSLT</sequence>
<accession>A0A1H4L0U3</accession>
<reference evidence="3" key="1">
    <citation type="submission" date="2016-10" db="EMBL/GenBank/DDBJ databases">
        <authorList>
            <person name="Varghese N."/>
            <person name="Submissions S."/>
        </authorList>
    </citation>
    <scope>NUCLEOTIDE SEQUENCE [LARGE SCALE GENOMIC DNA]</scope>
    <source>
        <strain evidence="3">DSM 44234</strain>
    </source>
</reference>
<dbReference type="AlphaFoldDB" id="A0A1H4L0U3"/>
<keyword evidence="3" id="KW-1185">Reference proteome</keyword>
<dbReference type="EMBL" id="FNSA01000003">
    <property type="protein sequence ID" value="SEB64390.1"/>
    <property type="molecule type" value="Genomic_DNA"/>
</dbReference>
<evidence type="ECO:0000256" key="1">
    <source>
        <dbReference type="SAM" id="MobiDB-lite"/>
    </source>
</evidence>